<gene>
    <name evidence="1" type="ORF">L21SP5_00173</name>
    <name evidence="2" type="ORF">L21SP5_00182</name>
</gene>
<sequence length="159" mass="18772">MKRIRVYIAFIILALVLIGVWGRFEIIQKTETPHYDCKVMIDRWRSGCVWCYNSATSDSDESIYTYRVKKNDKTIIKFRLVSGELNCYIHKKEALILQDTLRITVHLSAQYDFQMKVPMDGKRYKVSEIPIVGKYTGDIKNKMTSKKRMDELILYCIRD</sequence>
<protein>
    <submittedName>
        <fullName evidence="1">Uncharacterized protein</fullName>
    </submittedName>
</protein>
<dbReference type="KEGG" id="blq:L21SP5_00173"/>
<evidence type="ECO:0000313" key="1">
    <source>
        <dbReference type="EMBL" id="ALO13853.1"/>
    </source>
</evidence>
<organism evidence="1 3">
    <name type="scientific">Salinivirga cyanobacteriivorans</name>
    <dbReference type="NCBI Taxonomy" id="1307839"/>
    <lineage>
        <taxon>Bacteria</taxon>
        <taxon>Pseudomonadati</taxon>
        <taxon>Bacteroidota</taxon>
        <taxon>Bacteroidia</taxon>
        <taxon>Bacteroidales</taxon>
        <taxon>Salinivirgaceae</taxon>
        <taxon>Salinivirga</taxon>
    </lineage>
</organism>
<reference evidence="1 3" key="1">
    <citation type="submission" date="2015-11" db="EMBL/GenBank/DDBJ databases">
        <title>Description and complete genome sequence of a novel strain predominating in hypersaline microbial mats and representing a new family of the Bacteriodetes phylum.</title>
        <authorList>
            <person name="Spring S."/>
            <person name="Bunk B."/>
            <person name="Sproer C."/>
            <person name="Klenk H.-P."/>
        </authorList>
    </citation>
    <scope>NUCLEOTIDE SEQUENCE [LARGE SCALE GENOMIC DNA]</scope>
    <source>
        <strain evidence="1 3">L21-Spi-D4</strain>
    </source>
</reference>
<evidence type="ECO:0000313" key="2">
    <source>
        <dbReference type="EMBL" id="ALO13862.1"/>
    </source>
</evidence>
<accession>A0A0S2HUW5</accession>
<proteinExistence type="predicted"/>
<dbReference type="AlphaFoldDB" id="A0A0S2HUW5"/>
<dbReference type="EMBL" id="CP013118">
    <property type="protein sequence ID" value="ALO13862.1"/>
    <property type="molecule type" value="Genomic_DNA"/>
</dbReference>
<evidence type="ECO:0000313" key="3">
    <source>
        <dbReference type="Proteomes" id="UP000064893"/>
    </source>
</evidence>
<dbReference type="EMBL" id="CP013118">
    <property type="protein sequence ID" value="ALO13853.1"/>
    <property type="molecule type" value="Genomic_DNA"/>
</dbReference>
<dbReference type="KEGG" id="blq:L21SP5_00182"/>
<keyword evidence="3" id="KW-1185">Reference proteome</keyword>
<name>A0A0S2HUW5_9BACT</name>
<dbReference type="RefSeq" id="WP_057951474.1">
    <property type="nucleotide sequence ID" value="NZ_CP013118.1"/>
</dbReference>
<dbReference type="Proteomes" id="UP000064893">
    <property type="component" value="Chromosome"/>
</dbReference>